<dbReference type="Proteomes" id="UP000787472">
    <property type="component" value="Unassembled WGS sequence"/>
</dbReference>
<gene>
    <name evidence="2" type="ORF">G8770_21150</name>
</gene>
<keyword evidence="3" id="KW-1185">Reference proteome</keyword>
<protein>
    <submittedName>
        <fullName evidence="2">Uncharacterized protein</fullName>
    </submittedName>
</protein>
<keyword evidence="1" id="KW-0472">Membrane</keyword>
<feature type="transmembrane region" description="Helical" evidence="1">
    <location>
        <begin position="105"/>
        <end position="126"/>
    </location>
</feature>
<dbReference type="RefSeq" id="WP_167191711.1">
    <property type="nucleotide sequence ID" value="NZ_JAAONZ010000024.1"/>
</dbReference>
<dbReference type="AlphaFoldDB" id="A0A9E5MPQ3"/>
<evidence type="ECO:0000313" key="2">
    <source>
        <dbReference type="EMBL" id="NHO68063.1"/>
    </source>
</evidence>
<proteinExistence type="predicted"/>
<feature type="transmembrane region" description="Helical" evidence="1">
    <location>
        <begin position="70"/>
        <end position="93"/>
    </location>
</feature>
<sequence>MKKLLIFFAAGCFGGLVYSLVTWQFGQWGIPASLGVSMAPSLSLAGLYPRIVLGGLWGLLFILPMLQSQLLLKGAILSLFPSIVQLFFIYPLQTRYGIAGLELGLLTPVFVLFFNWVWGVATALMIKFAK</sequence>
<keyword evidence="1" id="KW-0812">Transmembrane</keyword>
<reference evidence="2" key="1">
    <citation type="submission" date="2020-03" db="EMBL/GenBank/DDBJ databases">
        <authorList>
            <person name="Guo F."/>
        </authorList>
    </citation>
    <scope>NUCLEOTIDE SEQUENCE</scope>
    <source>
        <strain evidence="2">JCM 30134</strain>
    </source>
</reference>
<evidence type="ECO:0000256" key="1">
    <source>
        <dbReference type="SAM" id="Phobius"/>
    </source>
</evidence>
<dbReference type="EMBL" id="JAAONZ010000024">
    <property type="protein sequence ID" value="NHO68063.1"/>
    <property type="molecule type" value="Genomic_DNA"/>
</dbReference>
<feature type="transmembrane region" description="Helical" evidence="1">
    <location>
        <begin position="43"/>
        <end position="63"/>
    </location>
</feature>
<name>A0A9E5MPQ3_9GAMM</name>
<comment type="caution">
    <text evidence="2">The sequence shown here is derived from an EMBL/GenBank/DDBJ whole genome shotgun (WGS) entry which is preliminary data.</text>
</comment>
<accession>A0A9E5MPQ3</accession>
<evidence type="ECO:0000313" key="3">
    <source>
        <dbReference type="Proteomes" id="UP000787472"/>
    </source>
</evidence>
<keyword evidence="1" id="KW-1133">Transmembrane helix</keyword>
<organism evidence="2 3">
    <name type="scientific">Pseudomaricurvus hydrocarbonicus</name>
    <dbReference type="NCBI Taxonomy" id="1470433"/>
    <lineage>
        <taxon>Bacteria</taxon>
        <taxon>Pseudomonadati</taxon>
        <taxon>Pseudomonadota</taxon>
        <taxon>Gammaproteobacteria</taxon>
        <taxon>Cellvibrionales</taxon>
        <taxon>Cellvibrionaceae</taxon>
        <taxon>Pseudomaricurvus</taxon>
    </lineage>
</organism>